<dbReference type="PANTHER" id="PTHR30126">
    <property type="entry name" value="HTH-TYPE TRANSCRIPTIONAL REGULATOR"/>
    <property type="match status" value="1"/>
</dbReference>
<dbReference type="SUPFAM" id="SSF46785">
    <property type="entry name" value="Winged helix' DNA-binding domain"/>
    <property type="match status" value="1"/>
</dbReference>
<sequence length="299" mass="33469">MYRPKSTIEQWRILQAVVDFGGYAQAGEALNKSQSSLNHAVAKLQHTLGVQLLQVRGRKAYLTKEGEVMLRRSRLLTQNVEELEQLAENITSGWESEIVVATETIYPKDKLYNALEQFYPQARGTRVRIEDEVLTGTKERIIDHSADLVFVGGEVPKGFPGTSLESVGFSAYCGVNHPLAERAGTDIPLDIEELTHELQIVISDTSQSPQESQGWLKAEQRWTVSTFHQAIDILRRGTGFCWIPRHIVASSNAGDELVELNLSALRNREVLINLVVPRPNQLGPGATLLRDLILQQYDE</sequence>
<keyword evidence="4" id="KW-0804">Transcription</keyword>
<dbReference type="GO" id="GO:0003700">
    <property type="term" value="F:DNA-binding transcription factor activity"/>
    <property type="evidence" value="ECO:0007669"/>
    <property type="project" value="InterPro"/>
</dbReference>
<keyword evidence="7" id="KW-1185">Reference proteome</keyword>
<dbReference type="AlphaFoldDB" id="A0A975DE78"/>
<dbReference type="Proteomes" id="UP000682739">
    <property type="component" value="Chromosome"/>
</dbReference>
<dbReference type="SUPFAM" id="SSF53850">
    <property type="entry name" value="Periplasmic binding protein-like II"/>
    <property type="match status" value="1"/>
</dbReference>
<dbReference type="Pfam" id="PF00126">
    <property type="entry name" value="HTH_1"/>
    <property type="match status" value="1"/>
</dbReference>
<dbReference type="RefSeq" id="WP_208833318.1">
    <property type="nucleotide sequence ID" value="NZ_CP072110.1"/>
</dbReference>
<dbReference type="Pfam" id="PF03466">
    <property type="entry name" value="LysR_substrate"/>
    <property type="match status" value="1"/>
</dbReference>
<keyword evidence="2" id="KW-0805">Transcription regulation</keyword>
<evidence type="ECO:0000256" key="4">
    <source>
        <dbReference type="ARBA" id="ARBA00023163"/>
    </source>
</evidence>
<evidence type="ECO:0000256" key="1">
    <source>
        <dbReference type="ARBA" id="ARBA00009437"/>
    </source>
</evidence>
<evidence type="ECO:0000256" key="3">
    <source>
        <dbReference type="ARBA" id="ARBA00023125"/>
    </source>
</evidence>
<dbReference type="InterPro" id="IPR036388">
    <property type="entry name" value="WH-like_DNA-bd_sf"/>
</dbReference>
<proteinExistence type="inferred from homology"/>
<name>A0A975DE78_9GAMM</name>
<dbReference type="Gene3D" id="1.10.10.10">
    <property type="entry name" value="Winged helix-like DNA-binding domain superfamily/Winged helix DNA-binding domain"/>
    <property type="match status" value="1"/>
</dbReference>
<gene>
    <name evidence="6" type="ORF">J1N51_04385</name>
</gene>
<dbReference type="EMBL" id="CP072110">
    <property type="protein sequence ID" value="QTH65283.1"/>
    <property type="molecule type" value="Genomic_DNA"/>
</dbReference>
<organism evidence="6 7">
    <name type="scientific">Psychrosphaera ytuae</name>
    <dbReference type="NCBI Taxonomy" id="2820710"/>
    <lineage>
        <taxon>Bacteria</taxon>
        <taxon>Pseudomonadati</taxon>
        <taxon>Pseudomonadota</taxon>
        <taxon>Gammaproteobacteria</taxon>
        <taxon>Alteromonadales</taxon>
        <taxon>Pseudoalteromonadaceae</taxon>
        <taxon>Psychrosphaera</taxon>
    </lineage>
</organism>
<keyword evidence="3" id="KW-0238">DNA-binding</keyword>
<dbReference type="PANTHER" id="PTHR30126:SF88">
    <property type="entry name" value="TRANSCRIPTIONAL REGULATOR-RELATED"/>
    <property type="match status" value="1"/>
</dbReference>
<dbReference type="InterPro" id="IPR000847">
    <property type="entry name" value="LysR_HTH_N"/>
</dbReference>
<dbReference type="KEGG" id="psym:J1N51_04385"/>
<comment type="similarity">
    <text evidence="1">Belongs to the LysR transcriptional regulatory family.</text>
</comment>
<feature type="domain" description="HTH lysR-type" evidence="5">
    <location>
        <begin position="7"/>
        <end position="63"/>
    </location>
</feature>
<evidence type="ECO:0000313" key="6">
    <source>
        <dbReference type="EMBL" id="QTH65283.1"/>
    </source>
</evidence>
<evidence type="ECO:0000256" key="2">
    <source>
        <dbReference type="ARBA" id="ARBA00023015"/>
    </source>
</evidence>
<dbReference type="Gene3D" id="3.40.190.290">
    <property type="match status" value="1"/>
</dbReference>
<accession>A0A975DE78</accession>
<reference evidence="6" key="1">
    <citation type="submission" date="2021-03" db="EMBL/GenBank/DDBJ databases">
        <title>Description of Psychrosphaera ytuae sp. nov. isolated from deep sea sediment of South China Sea.</title>
        <authorList>
            <person name="Zhang J."/>
            <person name="Xu X.-D."/>
        </authorList>
    </citation>
    <scope>NUCLEOTIDE SEQUENCE</scope>
    <source>
        <strain evidence="6">MTZ26</strain>
    </source>
</reference>
<protein>
    <submittedName>
        <fullName evidence="6">LysR family transcriptional regulator</fullName>
    </submittedName>
</protein>
<evidence type="ECO:0000313" key="7">
    <source>
        <dbReference type="Proteomes" id="UP000682739"/>
    </source>
</evidence>
<evidence type="ECO:0000259" key="5">
    <source>
        <dbReference type="PROSITE" id="PS50931"/>
    </source>
</evidence>
<dbReference type="InterPro" id="IPR036390">
    <property type="entry name" value="WH_DNA-bd_sf"/>
</dbReference>
<dbReference type="PROSITE" id="PS50931">
    <property type="entry name" value="HTH_LYSR"/>
    <property type="match status" value="1"/>
</dbReference>
<dbReference type="GO" id="GO:0000976">
    <property type="term" value="F:transcription cis-regulatory region binding"/>
    <property type="evidence" value="ECO:0007669"/>
    <property type="project" value="TreeGrafter"/>
</dbReference>
<dbReference type="InterPro" id="IPR005119">
    <property type="entry name" value="LysR_subst-bd"/>
</dbReference>